<feature type="non-terminal residue" evidence="12">
    <location>
        <position position="337"/>
    </location>
</feature>
<comment type="similarity">
    <text evidence="2">Belongs to the SLC41A transporter family.</text>
</comment>
<feature type="transmembrane region" description="Helical" evidence="10">
    <location>
        <begin position="184"/>
        <end position="207"/>
    </location>
</feature>
<evidence type="ECO:0000256" key="4">
    <source>
        <dbReference type="ARBA" id="ARBA00022692"/>
    </source>
</evidence>
<dbReference type="GO" id="GO:0008324">
    <property type="term" value="F:monoatomic cation transmembrane transporter activity"/>
    <property type="evidence" value="ECO:0007669"/>
    <property type="project" value="InterPro"/>
</dbReference>
<evidence type="ECO:0000256" key="7">
    <source>
        <dbReference type="ARBA" id="ARBA00023065"/>
    </source>
</evidence>
<feature type="transmembrane region" description="Helical" evidence="10">
    <location>
        <begin position="266"/>
        <end position="290"/>
    </location>
</feature>
<feature type="transmembrane region" description="Helical" evidence="10">
    <location>
        <begin position="227"/>
        <end position="254"/>
    </location>
</feature>
<keyword evidence="3" id="KW-0813">Transport</keyword>
<protein>
    <recommendedName>
        <fullName evidence="11">SLC41A/MgtE integral membrane domain-containing protein</fullName>
    </recommendedName>
</protein>
<keyword evidence="5" id="KW-0460">Magnesium</keyword>
<evidence type="ECO:0000256" key="8">
    <source>
        <dbReference type="ARBA" id="ARBA00023136"/>
    </source>
</evidence>
<evidence type="ECO:0000256" key="9">
    <source>
        <dbReference type="SAM" id="MobiDB-lite"/>
    </source>
</evidence>
<keyword evidence="6 10" id="KW-1133">Transmembrane helix</keyword>
<evidence type="ECO:0000256" key="2">
    <source>
        <dbReference type="ARBA" id="ARBA00009749"/>
    </source>
</evidence>
<feature type="transmembrane region" description="Helical" evidence="10">
    <location>
        <begin position="296"/>
        <end position="317"/>
    </location>
</feature>
<feature type="region of interest" description="Disordered" evidence="9">
    <location>
        <begin position="57"/>
        <end position="87"/>
    </location>
</feature>
<evidence type="ECO:0000256" key="5">
    <source>
        <dbReference type="ARBA" id="ARBA00022842"/>
    </source>
</evidence>
<evidence type="ECO:0000256" key="3">
    <source>
        <dbReference type="ARBA" id="ARBA00022448"/>
    </source>
</evidence>
<dbReference type="InterPro" id="IPR045349">
    <property type="entry name" value="SLC41A1-3"/>
</dbReference>
<gene>
    <name evidence="12" type="ORF">BC936DRAFT_148872</name>
</gene>
<evidence type="ECO:0000313" key="12">
    <source>
        <dbReference type="EMBL" id="RUP44911.1"/>
    </source>
</evidence>
<evidence type="ECO:0000256" key="6">
    <source>
        <dbReference type="ARBA" id="ARBA00022989"/>
    </source>
</evidence>
<dbReference type="PANTHER" id="PTHR16228">
    <property type="entry name" value="DIVALENT CATION TRANSPORTER SOLUTE CARRIER FAMILY 41"/>
    <property type="match status" value="1"/>
</dbReference>
<keyword evidence="4 10" id="KW-0812">Transmembrane</keyword>
<comment type="caution">
    <text evidence="12">The sequence shown here is derived from an EMBL/GenBank/DDBJ whole genome shotgun (WGS) entry which is preliminary data.</text>
</comment>
<organism evidence="12 13">
    <name type="scientific">Jimgerdemannia flammicorona</name>
    <dbReference type="NCBI Taxonomy" id="994334"/>
    <lineage>
        <taxon>Eukaryota</taxon>
        <taxon>Fungi</taxon>
        <taxon>Fungi incertae sedis</taxon>
        <taxon>Mucoromycota</taxon>
        <taxon>Mucoromycotina</taxon>
        <taxon>Endogonomycetes</taxon>
        <taxon>Endogonales</taxon>
        <taxon>Endogonaceae</taxon>
        <taxon>Jimgerdemannia</taxon>
    </lineage>
</organism>
<dbReference type="Gene3D" id="1.10.357.20">
    <property type="entry name" value="SLC41 divalent cation transporters, integral membrane domain"/>
    <property type="match status" value="1"/>
</dbReference>
<name>A0A433D254_9FUNG</name>
<dbReference type="SUPFAM" id="SSF161093">
    <property type="entry name" value="MgtE membrane domain-like"/>
    <property type="match status" value="1"/>
</dbReference>
<evidence type="ECO:0000256" key="10">
    <source>
        <dbReference type="SAM" id="Phobius"/>
    </source>
</evidence>
<dbReference type="Pfam" id="PF01769">
    <property type="entry name" value="MgtE"/>
    <property type="match status" value="1"/>
</dbReference>
<feature type="compositionally biased region" description="Basic residues" evidence="9">
    <location>
        <begin position="60"/>
        <end position="72"/>
    </location>
</feature>
<dbReference type="EMBL" id="RBNI01008155">
    <property type="protein sequence ID" value="RUP44911.1"/>
    <property type="molecule type" value="Genomic_DNA"/>
</dbReference>
<keyword evidence="7" id="KW-0406">Ion transport</keyword>
<accession>A0A433D254</accession>
<dbReference type="AlphaFoldDB" id="A0A433D254"/>
<reference evidence="12 13" key="1">
    <citation type="journal article" date="2018" name="New Phytol.">
        <title>Phylogenomics of Endogonaceae and evolution of mycorrhizas within Mucoromycota.</title>
        <authorList>
            <person name="Chang Y."/>
            <person name="Desiro A."/>
            <person name="Na H."/>
            <person name="Sandor L."/>
            <person name="Lipzen A."/>
            <person name="Clum A."/>
            <person name="Barry K."/>
            <person name="Grigoriev I.V."/>
            <person name="Martin F.M."/>
            <person name="Stajich J.E."/>
            <person name="Smith M.E."/>
            <person name="Bonito G."/>
            <person name="Spatafora J.W."/>
        </authorList>
    </citation>
    <scope>NUCLEOTIDE SEQUENCE [LARGE SCALE GENOMIC DNA]</scope>
    <source>
        <strain evidence="12 13">GMNB39</strain>
    </source>
</reference>
<evidence type="ECO:0000259" key="11">
    <source>
        <dbReference type="Pfam" id="PF01769"/>
    </source>
</evidence>
<keyword evidence="13" id="KW-1185">Reference proteome</keyword>
<dbReference type="InterPro" id="IPR036739">
    <property type="entry name" value="SLC41_membr_dom_sf"/>
</dbReference>
<evidence type="ECO:0000256" key="1">
    <source>
        <dbReference type="ARBA" id="ARBA00004141"/>
    </source>
</evidence>
<dbReference type="InterPro" id="IPR006667">
    <property type="entry name" value="SLC41_membr_dom"/>
</dbReference>
<feature type="domain" description="SLC41A/MgtE integral membrane" evidence="11">
    <location>
        <begin position="169"/>
        <end position="284"/>
    </location>
</feature>
<dbReference type="GO" id="GO:0005886">
    <property type="term" value="C:plasma membrane"/>
    <property type="evidence" value="ECO:0007669"/>
    <property type="project" value="TreeGrafter"/>
</dbReference>
<sequence>MAVELGTDLKTCPEFMRGSRQRDECEDVRSGADGTRATARATPNFCRDSIIGTLSATVPTKKKKKKKKKRPNHTPVAKPRAGGEGDHKLTIANASGVGISRQIIPHAGNYMNLRFRITVATNIGGGIGLRGVAIRRPAALDGVHDYYGAFHPGTGTTKPQGEFGDEPGSAANLGDLDYRPTRHALVLGNLALLQVQALIVGSIAGLFSFAMGTITHPKDLNSYYESMLMITSAMLCAALSSLVLGTFMCALVILCRWAKINPDNIACPMASSLGDVITLIILAVVSHGLMTQMDTFWSTGLFVASVACIPMFAWSVWNNKLVNILLFSGWTPILVAM</sequence>
<proteinExistence type="inferred from homology"/>
<evidence type="ECO:0000313" key="13">
    <source>
        <dbReference type="Proteomes" id="UP000268093"/>
    </source>
</evidence>
<keyword evidence="8 10" id="KW-0472">Membrane</keyword>
<comment type="subcellular location">
    <subcellularLocation>
        <location evidence="1">Membrane</location>
        <topology evidence="1">Multi-pass membrane protein</topology>
    </subcellularLocation>
</comment>
<dbReference type="OrthoDB" id="666972at2759"/>
<dbReference type="Proteomes" id="UP000268093">
    <property type="component" value="Unassembled WGS sequence"/>
</dbReference>
<dbReference type="PANTHER" id="PTHR16228:SF7">
    <property type="entry name" value="SLC41A_MGTE INTEGRAL MEMBRANE DOMAIN-CONTAINING PROTEIN"/>
    <property type="match status" value="1"/>
</dbReference>